<gene>
    <name evidence="8" type="ORF">Slati_2460500</name>
</gene>
<sequence length="124" mass="14045">MKENKCRYITSAKYSMVQRMLYPIEKMALALVVTVRRLCPYFLSHPVGVKTNMPLNQTQGKPDTSGRIVKWAVELGEYDISYLPHTKIKAQALADFMSEIAGISLEDAPKEEKWLLHIDGSSTI</sequence>
<keyword evidence="2" id="KW-0548">Nucleotidyltransferase</keyword>
<dbReference type="PANTHER" id="PTHR48475:SF2">
    <property type="entry name" value="RIBONUCLEASE H"/>
    <property type="match status" value="1"/>
</dbReference>
<reference evidence="8" key="1">
    <citation type="submission" date="2020-06" db="EMBL/GenBank/DDBJ databases">
        <authorList>
            <person name="Li T."/>
            <person name="Hu X."/>
            <person name="Zhang T."/>
            <person name="Song X."/>
            <person name="Zhang H."/>
            <person name="Dai N."/>
            <person name="Sheng W."/>
            <person name="Hou X."/>
            <person name="Wei L."/>
        </authorList>
    </citation>
    <scope>NUCLEOTIDE SEQUENCE</scope>
    <source>
        <strain evidence="8">KEN1</strain>
        <tissue evidence="8">Leaf</tissue>
    </source>
</reference>
<keyword evidence="4" id="KW-0255">Endonuclease</keyword>
<dbReference type="InterPro" id="IPR041373">
    <property type="entry name" value="RT_RNaseH"/>
</dbReference>
<evidence type="ECO:0000256" key="1">
    <source>
        <dbReference type="ARBA" id="ARBA00022679"/>
    </source>
</evidence>
<dbReference type="PANTHER" id="PTHR48475">
    <property type="entry name" value="RIBONUCLEASE H"/>
    <property type="match status" value="1"/>
</dbReference>
<keyword evidence="6" id="KW-0695">RNA-directed DNA polymerase</keyword>
<evidence type="ECO:0000256" key="4">
    <source>
        <dbReference type="ARBA" id="ARBA00022759"/>
    </source>
</evidence>
<keyword evidence="3" id="KW-0540">Nuclease</keyword>
<dbReference type="AlphaFoldDB" id="A0AAW2WEL3"/>
<proteinExistence type="predicted"/>
<dbReference type="EMBL" id="JACGWN010000008">
    <property type="protein sequence ID" value="KAL0439775.1"/>
    <property type="molecule type" value="Genomic_DNA"/>
</dbReference>
<keyword evidence="1" id="KW-0808">Transferase</keyword>
<evidence type="ECO:0000256" key="5">
    <source>
        <dbReference type="ARBA" id="ARBA00022801"/>
    </source>
</evidence>
<evidence type="ECO:0000256" key="6">
    <source>
        <dbReference type="ARBA" id="ARBA00022918"/>
    </source>
</evidence>
<evidence type="ECO:0000256" key="2">
    <source>
        <dbReference type="ARBA" id="ARBA00022695"/>
    </source>
</evidence>
<keyword evidence="5" id="KW-0378">Hydrolase</keyword>
<evidence type="ECO:0000313" key="8">
    <source>
        <dbReference type="EMBL" id="KAL0439775.1"/>
    </source>
</evidence>
<dbReference type="GO" id="GO:0004519">
    <property type="term" value="F:endonuclease activity"/>
    <property type="evidence" value="ECO:0007669"/>
    <property type="project" value="UniProtKB-KW"/>
</dbReference>
<protein>
    <recommendedName>
        <fullName evidence="7">Reverse transcriptase RNase H-like domain-containing protein</fullName>
    </recommendedName>
</protein>
<dbReference type="GO" id="GO:0003964">
    <property type="term" value="F:RNA-directed DNA polymerase activity"/>
    <property type="evidence" value="ECO:0007669"/>
    <property type="project" value="UniProtKB-KW"/>
</dbReference>
<feature type="domain" description="Reverse transcriptase RNase H-like" evidence="7">
    <location>
        <begin position="8"/>
        <end position="78"/>
    </location>
</feature>
<comment type="caution">
    <text evidence="8">The sequence shown here is derived from an EMBL/GenBank/DDBJ whole genome shotgun (WGS) entry which is preliminary data.</text>
</comment>
<name>A0AAW2WEL3_9LAMI</name>
<evidence type="ECO:0000259" key="7">
    <source>
        <dbReference type="Pfam" id="PF17917"/>
    </source>
</evidence>
<reference evidence="8" key="2">
    <citation type="journal article" date="2024" name="Plant">
        <title>Genomic evolution and insights into agronomic trait innovations of Sesamum species.</title>
        <authorList>
            <person name="Miao H."/>
            <person name="Wang L."/>
            <person name="Qu L."/>
            <person name="Liu H."/>
            <person name="Sun Y."/>
            <person name="Le M."/>
            <person name="Wang Q."/>
            <person name="Wei S."/>
            <person name="Zheng Y."/>
            <person name="Lin W."/>
            <person name="Duan Y."/>
            <person name="Cao H."/>
            <person name="Xiong S."/>
            <person name="Wang X."/>
            <person name="Wei L."/>
            <person name="Li C."/>
            <person name="Ma Q."/>
            <person name="Ju M."/>
            <person name="Zhao R."/>
            <person name="Li G."/>
            <person name="Mu C."/>
            <person name="Tian Q."/>
            <person name="Mei H."/>
            <person name="Zhang T."/>
            <person name="Gao T."/>
            <person name="Zhang H."/>
        </authorList>
    </citation>
    <scope>NUCLEOTIDE SEQUENCE</scope>
    <source>
        <strain evidence="8">KEN1</strain>
    </source>
</reference>
<organism evidence="8">
    <name type="scientific">Sesamum latifolium</name>
    <dbReference type="NCBI Taxonomy" id="2727402"/>
    <lineage>
        <taxon>Eukaryota</taxon>
        <taxon>Viridiplantae</taxon>
        <taxon>Streptophyta</taxon>
        <taxon>Embryophyta</taxon>
        <taxon>Tracheophyta</taxon>
        <taxon>Spermatophyta</taxon>
        <taxon>Magnoliopsida</taxon>
        <taxon>eudicotyledons</taxon>
        <taxon>Gunneridae</taxon>
        <taxon>Pentapetalae</taxon>
        <taxon>asterids</taxon>
        <taxon>lamiids</taxon>
        <taxon>Lamiales</taxon>
        <taxon>Pedaliaceae</taxon>
        <taxon>Sesamum</taxon>
    </lineage>
</organism>
<accession>A0AAW2WEL3</accession>
<dbReference type="GO" id="GO:0016787">
    <property type="term" value="F:hydrolase activity"/>
    <property type="evidence" value="ECO:0007669"/>
    <property type="project" value="UniProtKB-KW"/>
</dbReference>
<dbReference type="Pfam" id="PF17917">
    <property type="entry name" value="RT_RNaseH"/>
    <property type="match status" value="1"/>
</dbReference>
<evidence type="ECO:0000256" key="3">
    <source>
        <dbReference type="ARBA" id="ARBA00022722"/>
    </source>
</evidence>